<protein>
    <submittedName>
        <fullName evidence="6">Uncharacterized protein</fullName>
    </submittedName>
</protein>
<evidence type="ECO:0000256" key="2">
    <source>
        <dbReference type="ARBA" id="ARBA00022692"/>
    </source>
</evidence>
<proteinExistence type="predicted"/>
<dbReference type="AlphaFoldDB" id="A0AAD7UGF2"/>
<feature type="transmembrane region" description="Helical" evidence="5">
    <location>
        <begin position="49"/>
        <end position="78"/>
    </location>
</feature>
<evidence type="ECO:0000256" key="4">
    <source>
        <dbReference type="ARBA" id="ARBA00023136"/>
    </source>
</evidence>
<keyword evidence="2 5" id="KW-0812">Transmembrane</keyword>
<feature type="transmembrane region" description="Helical" evidence="5">
    <location>
        <begin position="90"/>
        <end position="109"/>
    </location>
</feature>
<keyword evidence="3 5" id="KW-1133">Transmembrane helix</keyword>
<feature type="transmembrane region" description="Helical" evidence="5">
    <location>
        <begin position="297"/>
        <end position="317"/>
    </location>
</feature>
<gene>
    <name evidence="6" type="ORF">CTAYLR_002384</name>
</gene>
<sequence length="493" mass="52982">MINLVLVGAVVVASSETQEEPQERRRLSSDDYHGSKQSIGEIEAWRLGLAMALVLGLGSLAAGAGIGGGGLFVPIYWLILDAGAKGAVPLSKATILGGAIGNFVTIGWAKHPKADRPLIDYEAATFMQSGELLGVVFGVLANLVLPEVCIIVFLAVILSYNARRTIRKGFRTRAKENQALMEASKVLEEETKDDVVVRAASPPGGELEMVALFDAEEQPNKKSEIAALADKVRADDARQFPLWAWAQLVPMTAFLFVYGLLKREVFTPCATWNAGKHDPLREREGEPHGYAGGVYWLWYWTPIPVYAGFMILTAHILKARTKRREALGDAYAPLPADLKWDDGMLARFPKVALLAGIAAGLLGIGGGMIIGPLFLEIGIEPQVGTSTCAFMILFTATSGVFLYLFSGNVGWQLALWCVVFGFASGQAGQRGVNYLLKKTGRPSYVIFLLGAIVASACVAMTISGAVTVAIDASNGKDVFELTLTEFKCVKGDH</sequence>
<comment type="subcellular location">
    <subcellularLocation>
        <location evidence="1">Membrane</location>
        <topology evidence="1">Multi-pass membrane protein</topology>
    </subcellularLocation>
</comment>
<dbReference type="GO" id="GO:0016567">
    <property type="term" value="P:protein ubiquitination"/>
    <property type="evidence" value="ECO:0007669"/>
    <property type="project" value="TreeGrafter"/>
</dbReference>
<comment type="caution">
    <text evidence="6">The sequence shown here is derived from an EMBL/GenBank/DDBJ whole genome shotgun (WGS) entry which is preliminary data.</text>
</comment>
<dbReference type="PANTHER" id="PTHR14255">
    <property type="entry name" value="CEREBLON"/>
    <property type="match status" value="1"/>
</dbReference>
<feature type="transmembrane region" description="Helical" evidence="5">
    <location>
        <begin position="444"/>
        <end position="470"/>
    </location>
</feature>
<feature type="transmembrane region" description="Helical" evidence="5">
    <location>
        <begin position="242"/>
        <end position="261"/>
    </location>
</feature>
<dbReference type="EMBL" id="JAQMWT010000316">
    <property type="protein sequence ID" value="KAJ8605333.1"/>
    <property type="molecule type" value="Genomic_DNA"/>
</dbReference>
<accession>A0AAD7UGF2</accession>
<reference evidence="6" key="1">
    <citation type="submission" date="2023-01" db="EMBL/GenBank/DDBJ databases">
        <title>Metagenome sequencing of chrysophaentin producing Chrysophaeum taylorii.</title>
        <authorList>
            <person name="Davison J."/>
            <person name="Bewley C."/>
        </authorList>
    </citation>
    <scope>NUCLEOTIDE SEQUENCE</scope>
    <source>
        <strain evidence="6">NIES-1699</strain>
    </source>
</reference>
<keyword evidence="4 5" id="KW-0472">Membrane</keyword>
<feature type="transmembrane region" description="Helical" evidence="5">
    <location>
        <begin position="132"/>
        <end position="158"/>
    </location>
</feature>
<evidence type="ECO:0000256" key="5">
    <source>
        <dbReference type="SAM" id="Phobius"/>
    </source>
</evidence>
<organism evidence="6 7">
    <name type="scientific">Chrysophaeum taylorii</name>
    <dbReference type="NCBI Taxonomy" id="2483200"/>
    <lineage>
        <taxon>Eukaryota</taxon>
        <taxon>Sar</taxon>
        <taxon>Stramenopiles</taxon>
        <taxon>Ochrophyta</taxon>
        <taxon>Pelagophyceae</taxon>
        <taxon>Pelagomonadales</taxon>
        <taxon>Pelagomonadaceae</taxon>
        <taxon>Chrysophaeum</taxon>
    </lineage>
</organism>
<feature type="transmembrane region" description="Helical" evidence="5">
    <location>
        <begin position="351"/>
        <end position="375"/>
    </location>
</feature>
<dbReference type="GO" id="GO:0016020">
    <property type="term" value="C:membrane"/>
    <property type="evidence" value="ECO:0007669"/>
    <property type="project" value="UniProtKB-SubCell"/>
</dbReference>
<evidence type="ECO:0000256" key="1">
    <source>
        <dbReference type="ARBA" id="ARBA00004141"/>
    </source>
</evidence>
<name>A0AAD7UGF2_9STRA</name>
<dbReference type="Proteomes" id="UP001230188">
    <property type="component" value="Unassembled WGS sequence"/>
</dbReference>
<dbReference type="InterPro" id="IPR002781">
    <property type="entry name" value="TM_pro_TauE-like"/>
</dbReference>
<keyword evidence="7" id="KW-1185">Reference proteome</keyword>
<evidence type="ECO:0000313" key="7">
    <source>
        <dbReference type="Proteomes" id="UP001230188"/>
    </source>
</evidence>
<evidence type="ECO:0000313" key="6">
    <source>
        <dbReference type="EMBL" id="KAJ8605333.1"/>
    </source>
</evidence>
<dbReference type="PANTHER" id="PTHR14255:SF3">
    <property type="entry name" value="SULFITE EXPORTER TAUE_SAFE FAMILY PROTEIN 5-RELATED"/>
    <property type="match status" value="1"/>
</dbReference>
<dbReference type="Pfam" id="PF01925">
    <property type="entry name" value="TauE"/>
    <property type="match status" value="2"/>
</dbReference>
<feature type="transmembrane region" description="Helical" evidence="5">
    <location>
        <begin position="400"/>
        <end position="423"/>
    </location>
</feature>
<evidence type="ECO:0000256" key="3">
    <source>
        <dbReference type="ARBA" id="ARBA00022989"/>
    </source>
</evidence>
<dbReference type="GO" id="GO:0031464">
    <property type="term" value="C:Cul4A-RING E3 ubiquitin ligase complex"/>
    <property type="evidence" value="ECO:0007669"/>
    <property type="project" value="TreeGrafter"/>
</dbReference>